<organism evidence="7 8">
    <name type="scientific">Chionoecetes opilio</name>
    <name type="common">Atlantic snow crab</name>
    <name type="synonym">Cancer opilio</name>
    <dbReference type="NCBI Taxonomy" id="41210"/>
    <lineage>
        <taxon>Eukaryota</taxon>
        <taxon>Metazoa</taxon>
        <taxon>Ecdysozoa</taxon>
        <taxon>Arthropoda</taxon>
        <taxon>Crustacea</taxon>
        <taxon>Multicrustacea</taxon>
        <taxon>Malacostraca</taxon>
        <taxon>Eumalacostraca</taxon>
        <taxon>Eucarida</taxon>
        <taxon>Decapoda</taxon>
        <taxon>Pleocyemata</taxon>
        <taxon>Brachyura</taxon>
        <taxon>Eubrachyura</taxon>
        <taxon>Majoidea</taxon>
        <taxon>Majidae</taxon>
        <taxon>Chionoecetes</taxon>
    </lineage>
</organism>
<name>A0A8J4Y671_CHIOP</name>
<evidence type="ECO:0000259" key="6">
    <source>
        <dbReference type="PROSITE" id="PS51767"/>
    </source>
</evidence>
<dbReference type="InterPro" id="IPR001969">
    <property type="entry name" value="Aspartic_peptidase_AS"/>
</dbReference>
<dbReference type="PROSITE" id="PS51767">
    <property type="entry name" value="PEPTIDASE_A1"/>
    <property type="match status" value="1"/>
</dbReference>
<dbReference type="GO" id="GO:0005764">
    <property type="term" value="C:lysosome"/>
    <property type="evidence" value="ECO:0007669"/>
    <property type="project" value="TreeGrafter"/>
</dbReference>
<comment type="caution">
    <text evidence="7">The sequence shown here is derived from an EMBL/GenBank/DDBJ whole genome shotgun (WGS) entry which is preliminary data.</text>
</comment>
<dbReference type="PANTHER" id="PTHR47966">
    <property type="entry name" value="BETA-SITE APP-CLEAVING ENZYME, ISOFORM A-RELATED"/>
    <property type="match status" value="1"/>
</dbReference>
<dbReference type="FunFam" id="2.40.70.10:FF:000039">
    <property type="entry name" value="Cathepsin D preproprotein"/>
    <property type="match status" value="1"/>
</dbReference>
<dbReference type="InterPro" id="IPR001461">
    <property type="entry name" value="Aspartic_peptidase_A1"/>
</dbReference>
<dbReference type="Gene3D" id="2.40.70.10">
    <property type="entry name" value="Acid Proteases"/>
    <property type="match status" value="2"/>
</dbReference>
<dbReference type="OrthoDB" id="771136at2759"/>
<dbReference type="PANTHER" id="PTHR47966:SF51">
    <property type="entry name" value="BETA-SITE APP-CLEAVING ENZYME, ISOFORM A-RELATED"/>
    <property type="match status" value="1"/>
</dbReference>
<accession>A0A8J4Y671</accession>
<keyword evidence="8" id="KW-1185">Reference proteome</keyword>
<evidence type="ECO:0000313" key="7">
    <source>
        <dbReference type="EMBL" id="KAG0717491.1"/>
    </source>
</evidence>
<evidence type="ECO:0000313" key="8">
    <source>
        <dbReference type="Proteomes" id="UP000770661"/>
    </source>
</evidence>
<sequence>MRGLLLVLALAAVVTAELARNILLTPHQALSANSSLPRAFRIPLHKVKSPRRTLQEVGTSVELVRRRWQQSGPMPEPLSNYMDAQYYGAITIGTPPQSFKVVFDTGSSNLWVPSKQCHYTNIACLIHNKYDARKSSTFKKNGTKFAIQYGSGSLSGYLSTDTVAVSAEWLGTVSAEWPGTVSAEWPGTVSAEWLGTVSAEWPGTVSAEWPGTVSAEWLGTVSAEWPGTVSAEWLGTVGEVDVKHQTFAEALSEPGLAFVAAKFDGILGMGYDRIAVDGVTPVFYNMVAQNLVPAPIFSFYLNRDASEGEGGELILGGSDPKYYSGDFTYLPVDRRGYWQFKMDGLQINGSPGPFCQGGCEAIADTGTSLIAAPSEEARLINKKIGAKPIVGGEWSVDCSLIPHLPNITFVLGGKPYTLQGKDYILRVKQFGQESCLSGFLGLDIPAPMGPLWILGDVFIGSFYTEFDLGNNRVGFATAK</sequence>
<keyword evidence="2" id="KW-1015">Disulfide bond</keyword>
<dbReference type="Proteomes" id="UP000770661">
    <property type="component" value="Unassembled WGS sequence"/>
</dbReference>
<dbReference type="Pfam" id="PF00026">
    <property type="entry name" value="Asp"/>
    <property type="match status" value="2"/>
</dbReference>
<feature type="active site" evidence="3">
    <location>
        <position position="364"/>
    </location>
</feature>
<comment type="similarity">
    <text evidence="1 4">Belongs to the peptidase A1 family.</text>
</comment>
<dbReference type="PROSITE" id="PS00141">
    <property type="entry name" value="ASP_PROTEASE"/>
    <property type="match status" value="2"/>
</dbReference>
<evidence type="ECO:0000256" key="3">
    <source>
        <dbReference type="PIRSR" id="PIRSR601461-1"/>
    </source>
</evidence>
<dbReference type="SUPFAM" id="SSF50630">
    <property type="entry name" value="Acid proteases"/>
    <property type="match status" value="2"/>
</dbReference>
<dbReference type="PRINTS" id="PR00792">
    <property type="entry name" value="PEPSIN"/>
</dbReference>
<keyword evidence="4 7" id="KW-0645">Protease</keyword>
<dbReference type="GO" id="GO:0004190">
    <property type="term" value="F:aspartic-type endopeptidase activity"/>
    <property type="evidence" value="ECO:0007669"/>
    <property type="project" value="UniProtKB-KW"/>
</dbReference>
<proteinExistence type="inferred from homology"/>
<dbReference type="InterPro" id="IPR033121">
    <property type="entry name" value="PEPTIDASE_A1"/>
</dbReference>
<feature type="active site" evidence="3">
    <location>
        <position position="104"/>
    </location>
</feature>
<dbReference type="InterPro" id="IPR021109">
    <property type="entry name" value="Peptidase_aspartic_dom_sf"/>
</dbReference>
<feature type="signal peptide" evidence="5">
    <location>
        <begin position="1"/>
        <end position="16"/>
    </location>
</feature>
<keyword evidence="5" id="KW-0732">Signal</keyword>
<evidence type="ECO:0000256" key="4">
    <source>
        <dbReference type="RuleBase" id="RU000454"/>
    </source>
</evidence>
<dbReference type="AlphaFoldDB" id="A0A8J4Y671"/>
<dbReference type="EMBL" id="JACEEZ010017490">
    <property type="protein sequence ID" value="KAG0717491.1"/>
    <property type="molecule type" value="Genomic_DNA"/>
</dbReference>
<dbReference type="FunFam" id="2.40.70.10:FF:000044">
    <property type="entry name" value="Lysosomal aspartic protease"/>
    <property type="match status" value="1"/>
</dbReference>
<evidence type="ECO:0000256" key="5">
    <source>
        <dbReference type="SAM" id="SignalP"/>
    </source>
</evidence>
<evidence type="ECO:0000256" key="1">
    <source>
        <dbReference type="ARBA" id="ARBA00007447"/>
    </source>
</evidence>
<feature type="domain" description="Peptidase A1" evidence="6">
    <location>
        <begin position="86"/>
        <end position="476"/>
    </location>
</feature>
<feature type="chain" id="PRO_5035284564" evidence="5">
    <location>
        <begin position="17"/>
        <end position="479"/>
    </location>
</feature>
<gene>
    <name evidence="7" type="ORF">GWK47_054296</name>
</gene>
<protein>
    <submittedName>
        <fullName evidence="7">Lysosomal aspartic protease</fullName>
    </submittedName>
</protein>
<keyword evidence="4" id="KW-0378">Hydrolase</keyword>
<reference evidence="7" key="1">
    <citation type="submission" date="2020-07" db="EMBL/GenBank/DDBJ databases">
        <title>The High-quality genome of the commercially important snow crab, Chionoecetes opilio.</title>
        <authorList>
            <person name="Jeong J.-H."/>
            <person name="Ryu S."/>
        </authorList>
    </citation>
    <scope>NUCLEOTIDE SEQUENCE</scope>
    <source>
        <strain evidence="7">MADBK_172401_WGS</strain>
        <tissue evidence="7">Digestive gland</tissue>
    </source>
</reference>
<dbReference type="GO" id="GO:0006508">
    <property type="term" value="P:proteolysis"/>
    <property type="evidence" value="ECO:0007669"/>
    <property type="project" value="UniProtKB-KW"/>
</dbReference>
<evidence type="ECO:0000256" key="2">
    <source>
        <dbReference type="ARBA" id="ARBA00023157"/>
    </source>
</evidence>
<dbReference type="Pfam" id="PF07966">
    <property type="entry name" value="A1_Propeptide"/>
    <property type="match status" value="1"/>
</dbReference>
<keyword evidence="4" id="KW-0064">Aspartyl protease</keyword>
<dbReference type="InterPro" id="IPR012848">
    <property type="entry name" value="Aspartic_peptidase_N"/>
</dbReference>